<dbReference type="OrthoDB" id="3837900at2"/>
<dbReference type="Proteomes" id="UP000198859">
    <property type="component" value="Chromosome I"/>
</dbReference>
<evidence type="ECO:0000256" key="1">
    <source>
        <dbReference type="SAM" id="MobiDB-lite"/>
    </source>
</evidence>
<evidence type="ECO:0000313" key="2">
    <source>
        <dbReference type="EMBL" id="SDS83292.1"/>
    </source>
</evidence>
<organism evidence="2 3">
    <name type="scientific">Nocardioides scoriae</name>
    <dbReference type="NCBI Taxonomy" id="642780"/>
    <lineage>
        <taxon>Bacteria</taxon>
        <taxon>Bacillati</taxon>
        <taxon>Actinomycetota</taxon>
        <taxon>Actinomycetes</taxon>
        <taxon>Propionibacteriales</taxon>
        <taxon>Nocardioidaceae</taxon>
        <taxon>Nocardioides</taxon>
    </lineage>
</organism>
<feature type="region of interest" description="Disordered" evidence="1">
    <location>
        <begin position="124"/>
        <end position="144"/>
    </location>
</feature>
<accession>A0A1H1VET1</accession>
<dbReference type="AlphaFoldDB" id="A0A1H1VET1"/>
<protein>
    <submittedName>
        <fullName evidence="2">Uncharacterized protein</fullName>
    </submittedName>
</protein>
<reference evidence="3" key="1">
    <citation type="submission" date="2016-10" db="EMBL/GenBank/DDBJ databases">
        <authorList>
            <person name="Varghese N."/>
            <person name="Submissions S."/>
        </authorList>
    </citation>
    <scope>NUCLEOTIDE SEQUENCE [LARGE SCALE GENOMIC DNA]</scope>
    <source>
        <strain evidence="3">DSM 22127</strain>
    </source>
</reference>
<name>A0A1H1VET1_9ACTN</name>
<dbReference type="EMBL" id="LT629757">
    <property type="protein sequence ID" value="SDS83292.1"/>
    <property type="molecule type" value="Genomic_DNA"/>
</dbReference>
<dbReference type="STRING" id="642780.SAMN04488570_2810"/>
<dbReference type="RefSeq" id="WP_091730797.1">
    <property type="nucleotide sequence ID" value="NZ_LT629757.1"/>
</dbReference>
<keyword evidence="3" id="KW-1185">Reference proteome</keyword>
<proteinExistence type="predicted"/>
<sequence>MAHIRSSRHHRLARLATAMLAALFLVVLGGVRAEADDGHQYQVAFTDIGIYPRVAPSMDAERAGDVLADGSWVSIACELEGTPTSNGYQTSTVWERLTDGTYLPNAFTDTHVDGYTPGIPTCDASTPGAAPAEPSTESPVTYEGTPIPNSGSVAYALYDHYLWEDGSPVVVDFSYFADNEALMAWAEMLPVGDYGTYSGANGATDLYWALGAFSVTRTSEHCYAIKDHYDFRPDKLTNAPFFVFWGYQISGASEFEVRSSGCVS</sequence>
<gene>
    <name evidence="2" type="ORF">SAMN04488570_2810</name>
</gene>
<evidence type="ECO:0000313" key="3">
    <source>
        <dbReference type="Proteomes" id="UP000198859"/>
    </source>
</evidence>